<accession>A0A382NNF9</accession>
<name>A0A382NNF9_9ZZZZ</name>
<sequence>MTNHTTEGDFDSIIESDAIESSSDNQDALEVLTSRIVLATDGDEGLEGLEATLNTLLEKGKEQG</sequence>
<dbReference type="AlphaFoldDB" id="A0A382NNF9"/>
<protein>
    <submittedName>
        <fullName evidence="2">Uncharacterized protein</fullName>
    </submittedName>
</protein>
<feature type="non-terminal residue" evidence="2">
    <location>
        <position position="64"/>
    </location>
</feature>
<reference evidence="2" key="1">
    <citation type="submission" date="2018-05" db="EMBL/GenBank/DDBJ databases">
        <authorList>
            <person name="Lanie J.A."/>
            <person name="Ng W.-L."/>
            <person name="Kazmierczak K.M."/>
            <person name="Andrzejewski T.M."/>
            <person name="Davidsen T.M."/>
            <person name="Wayne K.J."/>
            <person name="Tettelin H."/>
            <person name="Glass J.I."/>
            <person name="Rusch D."/>
            <person name="Podicherti R."/>
            <person name="Tsui H.-C.T."/>
            <person name="Winkler M.E."/>
        </authorList>
    </citation>
    <scope>NUCLEOTIDE SEQUENCE</scope>
</reference>
<dbReference type="EMBL" id="UINC01101309">
    <property type="protein sequence ID" value="SVC62018.1"/>
    <property type="molecule type" value="Genomic_DNA"/>
</dbReference>
<proteinExistence type="predicted"/>
<feature type="compositionally biased region" description="Acidic residues" evidence="1">
    <location>
        <begin position="8"/>
        <end position="18"/>
    </location>
</feature>
<gene>
    <name evidence="2" type="ORF">METZ01_LOCUS314872</name>
</gene>
<feature type="region of interest" description="Disordered" evidence="1">
    <location>
        <begin position="1"/>
        <end position="25"/>
    </location>
</feature>
<organism evidence="2">
    <name type="scientific">marine metagenome</name>
    <dbReference type="NCBI Taxonomy" id="408172"/>
    <lineage>
        <taxon>unclassified sequences</taxon>
        <taxon>metagenomes</taxon>
        <taxon>ecological metagenomes</taxon>
    </lineage>
</organism>
<evidence type="ECO:0000256" key="1">
    <source>
        <dbReference type="SAM" id="MobiDB-lite"/>
    </source>
</evidence>
<evidence type="ECO:0000313" key="2">
    <source>
        <dbReference type="EMBL" id="SVC62018.1"/>
    </source>
</evidence>